<dbReference type="Proteomes" id="UP000236311">
    <property type="component" value="Unassembled WGS sequence"/>
</dbReference>
<proteinExistence type="predicted"/>
<gene>
    <name evidence="1" type="ORF">AMURIS_05012</name>
</gene>
<dbReference type="RefSeq" id="WP_103242216.1">
    <property type="nucleotide sequence ID" value="NZ_JANJZD010000049.1"/>
</dbReference>
<dbReference type="EMBL" id="OFSM01000043">
    <property type="protein sequence ID" value="SOY32254.1"/>
    <property type="molecule type" value="Genomic_DNA"/>
</dbReference>
<accession>A0A2K4ZP41</accession>
<evidence type="ECO:0000313" key="1">
    <source>
        <dbReference type="EMBL" id="SOY32254.1"/>
    </source>
</evidence>
<dbReference type="AlphaFoldDB" id="A0A2K4ZP41"/>
<sequence length="61" mass="6788">MTKEQVIKVDNNETKARAILQSLVYALEMDADTGEQINVLGLVEAALDYLEENNKMFSVGL</sequence>
<reference evidence="1 2" key="1">
    <citation type="submission" date="2018-01" db="EMBL/GenBank/DDBJ databases">
        <authorList>
            <person name="Gaut B.S."/>
            <person name="Morton B.R."/>
            <person name="Clegg M.T."/>
            <person name="Duvall M.R."/>
        </authorList>
    </citation>
    <scope>NUCLEOTIDE SEQUENCE [LARGE SCALE GENOMIC DNA]</scope>
    <source>
        <strain evidence="1">GP69</strain>
    </source>
</reference>
<organism evidence="1 2">
    <name type="scientific">Acetatifactor muris</name>
    <dbReference type="NCBI Taxonomy" id="879566"/>
    <lineage>
        <taxon>Bacteria</taxon>
        <taxon>Bacillati</taxon>
        <taxon>Bacillota</taxon>
        <taxon>Clostridia</taxon>
        <taxon>Lachnospirales</taxon>
        <taxon>Lachnospiraceae</taxon>
        <taxon>Acetatifactor</taxon>
    </lineage>
</organism>
<evidence type="ECO:0000313" key="2">
    <source>
        <dbReference type="Proteomes" id="UP000236311"/>
    </source>
</evidence>
<keyword evidence="2" id="KW-1185">Reference proteome</keyword>
<dbReference type="OrthoDB" id="9917199at2"/>
<protein>
    <submittedName>
        <fullName evidence="1">Uncharacterized protein</fullName>
    </submittedName>
</protein>
<name>A0A2K4ZP41_9FIRM</name>